<name>A0A5M6IHM4_9PROT</name>
<proteinExistence type="predicted"/>
<comment type="caution">
    <text evidence="2">The sequence shown here is derived from an EMBL/GenBank/DDBJ whole genome shotgun (WGS) entry which is preliminary data.</text>
</comment>
<keyword evidence="3" id="KW-1185">Reference proteome</keyword>
<feature type="transmembrane region" description="Helical" evidence="1">
    <location>
        <begin position="12"/>
        <end position="37"/>
    </location>
</feature>
<dbReference type="RefSeq" id="WP_150060427.1">
    <property type="nucleotide sequence ID" value="NZ_JACHII010000001.1"/>
</dbReference>
<dbReference type="OrthoDB" id="1495896at2"/>
<evidence type="ECO:0000313" key="2">
    <source>
        <dbReference type="EMBL" id="KAA5607289.1"/>
    </source>
</evidence>
<gene>
    <name evidence="2" type="ORF">F1188_00520</name>
</gene>
<evidence type="ECO:0000313" key="3">
    <source>
        <dbReference type="Proteomes" id="UP000324065"/>
    </source>
</evidence>
<dbReference type="EMBL" id="VWPJ01000001">
    <property type="protein sequence ID" value="KAA5607289.1"/>
    <property type="molecule type" value="Genomic_DNA"/>
</dbReference>
<sequence length="169" mass="18340">MSGSTITTRQRGWWIPYTFVFGFVVVLGANLAMLYFATSTFSGLSTQHAYVEGLAYNDKVAAEAAQNALGWTWTVDLDAVPPGPGDERRATVRIDGRDGSGDPLDGATVTAEIRRPAEQGFDQTVTFQPAGPGAYEAAVDLPKPGLWDAVFTARVGSDTYTLRRRFRTE</sequence>
<evidence type="ECO:0000256" key="1">
    <source>
        <dbReference type="SAM" id="Phobius"/>
    </source>
</evidence>
<keyword evidence="1" id="KW-0812">Transmembrane</keyword>
<keyword evidence="1" id="KW-0472">Membrane</keyword>
<accession>A0A5M6IHM4</accession>
<organism evidence="2 3">
    <name type="scientific">Roseospira marina</name>
    <dbReference type="NCBI Taxonomy" id="140057"/>
    <lineage>
        <taxon>Bacteria</taxon>
        <taxon>Pseudomonadati</taxon>
        <taxon>Pseudomonadota</taxon>
        <taxon>Alphaproteobacteria</taxon>
        <taxon>Rhodospirillales</taxon>
        <taxon>Rhodospirillaceae</taxon>
        <taxon>Roseospira</taxon>
    </lineage>
</organism>
<dbReference type="InterPro" id="IPR008620">
    <property type="entry name" value="FixH"/>
</dbReference>
<protein>
    <submittedName>
        <fullName evidence="2">FixH family protein</fullName>
    </submittedName>
</protein>
<reference evidence="2 3" key="1">
    <citation type="submission" date="2019-09" db="EMBL/GenBank/DDBJ databases">
        <title>Genome sequence of Roseospira marina, one of the more divergent members of the non-sulfur purple photosynthetic bacterial family, the Rhodospirillaceae.</title>
        <authorList>
            <person name="Meyer T."/>
            <person name="Kyndt J."/>
        </authorList>
    </citation>
    <scope>NUCLEOTIDE SEQUENCE [LARGE SCALE GENOMIC DNA]</scope>
    <source>
        <strain evidence="2 3">DSM 15113</strain>
    </source>
</reference>
<dbReference type="Proteomes" id="UP000324065">
    <property type="component" value="Unassembled WGS sequence"/>
</dbReference>
<keyword evidence="1" id="KW-1133">Transmembrane helix</keyword>
<dbReference type="AlphaFoldDB" id="A0A5M6IHM4"/>
<dbReference type="Pfam" id="PF05751">
    <property type="entry name" value="FixH"/>
    <property type="match status" value="1"/>
</dbReference>